<accession>A0A839TCF2</accession>
<reference evidence="2 3" key="1">
    <citation type="submission" date="2020-08" db="EMBL/GenBank/DDBJ databases">
        <title>Genomic Encyclopedia of Type Strains, Phase III (KMG-III): the genomes of soil and plant-associated and newly described type strains.</title>
        <authorList>
            <person name="Whitman W."/>
        </authorList>
    </citation>
    <scope>NUCLEOTIDE SEQUENCE [LARGE SCALE GENOMIC DNA]</scope>
    <source>
        <strain evidence="2 3">CECT 5885</strain>
    </source>
</reference>
<gene>
    <name evidence="2" type="ORF">FHS24_000597</name>
</gene>
<feature type="coiled-coil region" evidence="1">
    <location>
        <begin position="220"/>
        <end position="284"/>
    </location>
</feature>
<dbReference type="Gene3D" id="3.40.50.300">
    <property type="entry name" value="P-loop containing nucleotide triphosphate hydrolases"/>
    <property type="match status" value="2"/>
</dbReference>
<dbReference type="RefSeq" id="WP_183618528.1">
    <property type="nucleotide sequence ID" value="NZ_CAJHAH010000002.1"/>
</dbReference>
<sequence>MKLIRADIKNFRLLKDLQLDFSTQADKPLTIIRAANESGKTTCQYALMWGIWGEEGLPDKYQNFNIVSFSELDTNQAVPEVTIEFETEAKEDEPHKRYRLIRKYIPASNPPIDDLTIFEIKATGAIPLYDAEKKQLIQNILPETLKDVYFTDGDRALSFIEASSSAGVKKRRVENAIKSLLSLDILTDTIRHINTVSSKFESEVDNRDYAKEFELINNHIISYNEDIEEQTERLEDLESKKTNLEQGKKTVNAKIEEIIRQGDKNKLIGERKNIQRELESLIRTEAESLKIMRDNVQNENVSLGLLKDDFNKAKSYLGDLKDKKQLPKANVPILEELLDKPKCFCGSSLDDHTDEGKTHRHNIQVAIKDSEEADRKTELATSLHFAIYRSDTNKAIELWKDKYSSSSQQYYNLSKLINDKQFKLNEKEEEIAQVQDDGLDIFRTQLREYENKLMGTVSDISEANTIISTNQQRLESSEREKQRVQKKLNKNDKSANKIELSKTLRSGFQSILNKLKGQEVEKVSQEMNRIFLDMVGSSADSNDFSSITKAELSPNYEILVYGMNGQKINPDQDLNGASRRAITLAFILALTKISQVEAPNVIDTPLGMMSGYVKQSVLRQMVKEGSQVILFLTHDEINGVEPLIDRYAGAVYTLTNPAHYPKILKNKPPTDNGSIIRCDCNHHESCSVCERNNYLEEA</sequence>
<evidence type="ECO:0000313" key="2">
    <source>
        <dbReference type="EMBL" id="MBB3106106.1"/>
    </source>
</evidence>
<keyword evidence="3" id="KW-1185">Reference proteome</keyword>
<proteinExistence type="predicted"/>
<comment type="caution">
    <text evidence="2">The sequence shown here is derived from an EMBL/GenBank/DDBJ whole genome shotgun (WGS) entry which is preliminary data.</text>
</comment>
<evidence type="ECO:0000313" key="3">
    <source>
        <dbReference type="Proteomes" id="UP000588111"/>
    </source>
</evidence>
<organism evidence="2 3">
    <name type="scientific">Psychrobacter luti</name>
    <dbReference type="NCBI Taxonomy" id="198481"/>
    <lineage>
        <taxon>Bacteria</taxon>
        <taxon>Pseudomonadati</taxon>
        <taxon>Pseudomonadota</taxon>
        <taxon>Gammaproteobacteria</taxon>
        <taxon>Moraxellales</taxon>
        <taxon>Moraxellaceae</taxon>
        <taxon>Psychrobacter</taxon>
    </lineage>
</organism>
<name>A0A839TCF2_9GAMM</name>
<dbReference type="SUPFAM" id="SSF52540">
    <property type="entry name" value="P-loop containing nucleoside triphosphate hydrolases"/>
    <property type="match status" value="1"/>
</dbReference>
<dbReference type="Proteomes" id="UP000588111">
    <property type="component" value="Unassembled WGS sequence"/>
</dbReference>
<protein>
    <submittedName>
        <fullName evidence="2">DNA sulfur modification protein DndD</fullName>
    </submittedName>
</protein>
<feature type="coiled-coil region" evidence="1">
    <location>
        <begin position="467"/>
        <end position="494"/>
    </location>
</feature>
<dbReference type="AlphaFoldDB" id="A0A839TCF2"/>
<evidence type="ECO:0000256" key="1">
    <source>
        <dbReference type="SAM" id="Coils"/>
    </source>
</evidence>
<keyword evidence="1" id="KW-0175">Coiled coil</keyword>
<dbReference type="InterPro" id="IPR027417">
    <property type="entry name" value="P-loop_NTPase"/>
</dbReference>
<dbReference type="EMBL" id="JACHXL010000001">
    <property type="protein sequence ID" value="MBB3106106.1"/>
    <property type="molecule type" value="Genomic_DNA"/>
</dbReference>